<evidence type="ECO:0000313" key="3">
    <source>
        <dbReference type="Proteomes" id="UP000298663"/>
    </source>
</evidence>
<reference evidence="2 3" key="2">
    <citation type="journal article" date="2019" name="G3 (Bethesda)">
        <title>Hybrid Assembly of the Genome of the Entomopathogenic Nematode Steinernema carpocapsae Identifies the X-Chromosome.</title>
        <authorList>
            <person name="Serra L."/>
            <person name="Macchietto M."/>
            <person name="Macias-Munoz A."/>
            <person name="McGill C.J."/>
            <person name="Rodriguez I.M."/>
            <person name="Rodriguez B."/>
            <person name="Murad R."/>
            <person name="Mortazavi A."/>
        </authorList>
    </citation>
    <scope>NUCLEOTIDE SEQUENCE [LARGE SCALE GENOMIC DNA]</scope>
    <source>
        <strain evidence="2 3">ALL</strain>
    </source>
</reference>
<reference evidence="2 3" key="1">
    <citation type="journal article" date="2015" name="Genome Biol.">
        <title>Comparative genomics of Steinernema reveals deeply conserved gene regulatory networks.</title>
        <authorList>
            <person name="Dillman A.R."/>
            <person name="Macchietto M."/>
            <person name="Porter C.F."/>
            <person name="Rogers A."/>
            <person name="Williams B."/>
            <person name="Antoshechkin I."/>
            <person name="Lee M.M."/>
            <person name="Goodwin Z."/>
            <person name="Lu X."/>
            <person name="Lewis E.E."/>
            <person name="Goodrich-Blair H."/>
            <person name="Stock S.P."/>
            <person name="Adams B.J."/>
            <person name="Sternberg P.W."/>
            <person name="Mortazavi A."/>
        </authorList>
    </citation>
    <scope>NUCLEOTIDE SEQUENCE [LARGE SCALE GENOMIC DNA]</scope>
    <source>
        <strain evidence="2 3">ALL</strain>
    </source>
</reference>
<organism evidence="2 3">
    <name type="scientific">Steinernema carpocapsae</name>
    <name type="common">Entomopathogenic nematode</name>
    <dbReference type="NCBI Taxonomy" id="34508"/>
    <lineage>
        <taxon>Eukaryota</taxon>
        <taxon>Metazoa</taxon>
        <taxon>Ecdysozoa</taxon>
        <taxon>Nematoda</taxon>
        <taxon>Chromadorea</taxon>
        <taxon>Rhabditida</taxon>
        <taxon>Tylenchina</taxon>
        <taxon>Panagrolaimomorpha</taxon>
        <taxon>Strongyloidoidea</taxon>
        <taxon>Steinernematidae</taxon>
        <taxon>Steinernema</taxon>
    </lineage>
</organism>
<keyword evidence="1" id="KW-1133">Transmembrane helix</keyword>
<evidence type="ECO:0000256" key="1">
    <source>
        <dbReference type="SAM" id="Phobius"/>
    </source>
</evidence>
<dbReference type="Proteomes" id="UP000298663">
    <property type="component" value="Unassembled WGS sequence"/>
</dbReference>
<evidence type="ECO:0000313" key="2">
    <source>
        <dbReference type="EMBL" id="TKR76288.1"/>
    </source>
</evidence>
<keyword evidence="1" id="KW-0812">Transmembrane</keyword>
<dbReference type="EMBL" id="AZBU02000005">
    <property type="protein sequence ID" value="TKR76288.1"/>
    <property type="molecule type" value="Genomic_DNA"/>
</dbReference>
<sequence length="106" mass="12109">MWRDDRQSHDVIPKRQVTLIYRITCFSVWHWACQKVSGAALSYHSTMYNKPIILILFLALLLLSLCDVALADCDRFCEDDEIIRATCAAGQTKVLRHCSCTEVCLS</sequence>
<comment type="caution">
    <text evidence="2">The sequence shown here is derived from an EMBL/GenBank/DDBJ whole genome shotgun (WGS) entry which is preliminary data.</text>
</comment>
<dbReference type="AlphaFoldDB" id="A0A4U5N1Y9"/>
<gene>
    <name evidence="2" type="ORF">L596_017447</name>
</gene>
<accession>A0A4U5N1Y9</accession>
<proteinExistence type="predicted"/>
<feature type="transmembrane region" description="Helical" evidence="1">
    <location>
        <begin position="52"/>
        <end position="71"/>
    </location>
</feature>
<protein>
    <submittedName>
        <fullName evidence="2">Uncharacterized protein</fullName>
    </submittedName>
</protein>
<name>A0A4U5N1Y9_STECR</name>
<keyword evidence="3" id="KW-1185">Reference proteome</keyword>
<keyword evidence="1" id="KW-0472">Membrane</keyword>